<dbReference type="Gene3D" id="1.20.120.1220">
    <property type="match status" value="1"/>
</dbReference>
<dbReference type="Pfam" id="PF01478">
    <property type="entry name" value="Peptidase_A24"/>
    <property type="match status" value="1"/>
</dbReference>
<feature type="domain" description="Prepilin type IV endopeptidase peptidase" evidence="3">
    <location>
        <begin position="4"/>
        <end position="106"/>
    </location>
</feature>
<comment type="similarity">
    <text evidence="1">Belongs to the peptidase A24 family.</text>
</comment>
<keyword evidence="2" id="KW-1133">Transmembrane helix</keyword>
<dbReference type="PANTHER" id="PTHR30487">
    <property type="entry name" value="TYPE 4 PREPILIN-LIKE PROTEINS LEADER PEPTIDE-PROCESSING ENZYME"/>
    <property type="match status" value="1"/>
</dbReference>
<evidence type="ECO:0000313" key="5">
    <source>
        <dbReference type="Proteomes" id="UP000177515"/>
    </source>
</evidence>
<gene>
    <name evidence="4" type="ORF">BKK80_21010</name>
</gene>
<dbReference type="PANTHER" id="PTHR30487:SF0">
    <property type="entry name" value="PREPILIN LEADER PEPTIDASE_N-METHYLTRANSFERASE-RELATED"/>
    <property type="match status" value="1"/>
</dbReference>
<feature type="transmembrane region" description="Helical" evidence="2">
    <location>
        <begin position="78"/>
        <end position="104"/>
    </location>
</feature>
<evidence type="ECO:0000256" key="2">
    <source>
        <dbReference type="SAM" id="Phobius"/>
    </source>
</evidence>
<dbReference type="InterPro" id="IPR000045">
    <property type="entry name" value="Prepilin_IV_endopep_pep"/>
</dbReference>
<feature type="transmembrane region" description="Helical" evidence="2">
    <location>
        <begin position="25"/>
        <end position="41"/>
    </location>
</feature>
<feature type="transmembrane region" description="Helical" evidence="2">
    <location>
        <begin position="53"/>
        <end position="72"/>
    </location>
</feature>
<reference evidence="4 5" key="1">
    <citation type="submission" date="2016-10" db="EMBL/GenBank/DDBJ databases">
        <title>Complete genome sequences of three Cupriavidus strains isolated from various Malaysian environments.</title>
        <authorList>
            <person name="Abdullah A.A.-A."/>
            <person name="Shafie N.A.H."/>
            <person name="Lau N.S."/>
        </authorList>
    </citation>
    <scope>NUCLEOTIDE SEQUENCE [LARGE SCALE GENOMIC DNA]</scope>
    <source>
        <strain evidence="4 5">USMAA1020</strain>
    </source>
</reference>
<keyword evidence="5" id="KW-1185">Reference proteome</keyword>
<evidence type="ECO:0000256" key="1">
    <source>
        <dbReference type="ARBA" id="ARBA00005801"/>
    </source>
</evidence>
<dbReference type="Proteomes" id="UP000177515">
    <property type="component" value="Chromosome 2"/>
</dbReference>
<proteinExistence type="inferred from homology"/>
<evidence type="ECO:0000313" key="4">
    <source>
        <dbReference type="EMBL" id="AOZ08441.1"/>
    </source>
</evidence>
<keyword evidence="2" id="KW-0472">Membrane</keyword>
<keyword evidence="2" id="KW-0812">Transmembrane</keyword>
<sequence>MLFVAVLFCAAIVWTDFLHRRVPNTVLAAALAAACMALVFGPSSQPALSSRLLGMGLGFVVTLPVYALGRMGAGDVKFLAVAGLFSGAAGLPAVWIVGSLLALVHALLARSDRVALVVARASQWRSRTHGNAQHQVRLPQPFDARRGIPYAAYLAMGLLAWLLRAQ</sequence>
<dbReference type="InterPro" id="IPR050882">
    <property type="entry name" value="Prepilin_peptidase/N-MTase"/>
</dbReference>
<dbReference type="RefSeq" id="WP_071017364.1">
    <property type="nucleotide sequence ID" value="NZ_CP017755.1"/>
</dbReference>
<protein>
    <submittedName>
        <fullName evidence="4">Peptidase</fullName>
    </submittedName>
</protein>
<organism evidence="4 5">
    <name type="scientific">Cupriavidus malaysiensis</name>
    <dbReference type="NCBI Taxonomy" id="367825"/>
    <lineage>
        <taxon>Bacteria</taxon>
        <taxon>Pseudomonadati</taxon>
        <taxon>Pseudomonadota</taxon>
        <taxon>Betaproteobacteria</taxon>
        <taxon>Burkholderiales</taxon>
        <taxon>Burkholderiaceae</taxon>
        <taxon>Cupriavidus</taxon>
    </lineage>
</organism>
<evidence type="ECO:0000259" key="3">
    <source>
        <dbReference type="Pfam" id="PF01478"/>
    </source>
</evidence>
<accession>A0ABM6F9W6</accession>
<dbReference type="EMBL" id="CP017755">
    <property type="protein sequence ID" value="AOZ08441.1"/>
    <property type="molecule type" value="Genomic_DNA"/>
</dbReference>
<feature type="transmembrane region" description="Helical" evidence="2">
    <location>
        <begin position="147"/>
        <end position="163"/>
    </location>
</feature>
<name>A0ABM6F9W6_9BURK</name>